<dbReference type="SUPFAM" id="SSF51905">
    <property type="entry name" value="FAD/NAD(P)-binding domain"/>
    <property type="match status" value="1"/>
</dbReference>
<accession>A0ABN2IMJ6</accession>
<evidence type="ECO:0000256" key="1">
    <source>
        <dbReference type="ARBA" id="ARBA00001974"/>
    </source>
</evidence>
<dbReference type="SUPFAM" id="SSF56425">
    <property type="entry name" value="Succinate dehydrogenase/fumarate reductase flavoprotein, catalytic domain"/>
    <property type="match status" value="1"/>
</dbReference>
<sequence>MTTQAGTFDAEFDVVVVGSGVAALFGAAAAASRGLSTCLVEKTDRFGGTSAYSGGAVWLPGNAVLARDGLEDSVDTGRTYFRAVVGDRTDHDLQDAYLNTGPMVVDFLQDTLGIPTRFQAFPDYFDAPGRQEVGRSIYPKPIKGEEVGERTGDIRSSVPSDQFGSPEDTARLEGGRAWVARLVLALDGMESAELWLSTAAERLIRDDDGRVVGVEVREGSGLRSIRARRGVLVAAGGFERSTELRRRWQRMPTSDWSASHPDTGSGDAVRMFDEVGARLDLLDQSWWCPATLFPNGHAAFTLGFRSGIIVDGAGRRFANELLPYDQMGRRMHARMDDGAGEEFWFVFDDSEAGGYPAICVPAPDPEQLRAAGLWHTAATIGELAQAIGIDPDVLAESVTRFNGHAAQGRDDDFGRGEDPYGRFFLGASTAEECLRPLGGDRLHAVRLVLGDLGTKGGAVIDPNGAVVGTDGAPIPGLYAAGNSSASVSGEAYPGPGVPLGSGMTMAFRAVADMAGKPLPVNPAPVAR</sequence>
<organism evidence="7 8">
    <name type="scientific">Dietzia cercidiphylli</name>
    <dbReference type="NCBI Taxonomy" id="498199"/>
    <lineage>
        <taxon>Bacteria</taxon>
        <taxon>Bacillati</taxon>
        <taxon>Actinomycetota</taxon>
        <taxon>Actinomycetes</taxon>
        <taxon>Mycobacteriales</taxon>
        <taxon>Dietziaceae</taxon>
        <taxon>Dietzia</taxon>
    </lineage>
</organism>
<evidence type="ECO:0000256" key="2">
    <source>
        <dbReference type="ARBA" id="ARBA00022630"/>
    </source>
</evidence>
<keyword evidence="2" id="KW-0285">Flavoprotein</keyword>
<protein>
    <submittedName>
        <fullName evidence="7">FAD-binding protein</fullName>
    </submittedName>
</protein>
<dbReference type="Gene3D" id="3.50.50.60">
    <property type="entry name" value="FAD/NAD(P)-binding domain"/>
    <property type="match status" value="1"/>
</dbReference>
<comment type="caution">
    <text evidence="7">The sequence shown here is derived from an EMBL/GenBank/DDBJ whole genome shotgun (WGS) entry which is preliminary data.</text>
</comment>
<dbReference type="InterPro" id="IPR036188">
    <property type="entry name" value="FAD/NAD-bd_sf"/>
</dbReference>
<dbReference type="PANTHER" id="PTHR43400">
    <property type="entry name" value="FUMARATE REDUCTASE"/>
    <property type="match status" value="1"/>
</dbReference>
<evidence type="ECO:0000256" key="3">
    <source>
        <dbReference type="ARBA" id="ARBA00022827"/>
    </source>
</evidence>
<dbReference type="Gene3D" id="3.90.700.10">
    <property type="entry name" value="Succinate dehydrogenase/fumarate reductase flavoprotein, catalytic domain"/>
    <property type="match status" value="1"/>
</dbReference>
<evidence type="ECO:0000313" key="8">
    <source>
        <dbReference type="Proteomes" id="UP001500383"/>
    </source>
</evidence>
<evidence type="ECO:0000259" key="6">
    <source>
        <dbReference type="Pfam" id="PF00890"/>
    </source>
</evidence>
<feature type="region of interest" description="Disordered" evidence="5">
    <location>
        <begin position="148"/>
        <end position="169"/>
    </location>
</feature>
<dbReference type="Pfam" id="PF00890">
    <property type="entry name" value="FAD_binding_2"/>
    <property type="match status" value="1"/>
</dbReference>
<evidence type="ECO:0000256" key="4">
    <source>
        <dbReference type="ARBA" id="ARBA00023002"/>
    </source>
</evidence>
<keyword evidence="4" id="KW-0560">Oxidoreductase</keyword>
<reference evidence="7 8" key="1">
    <citation type="journal article" date="2019" name="Int. J. Syst. Evol. Microbiol.">
        <title>The Global Catalogue of Microorganisms (GCM) 10K type strain sequencing project: providing services to taxonomists for standard genome sequencing and annotation.</title>
        <authorList>
            <consortium name="The Broad Institute Genomics Platform"/>
            <consortium name="The Broad Institute Genome Sequencing Center for Infectious Disease"/>
            <person name="Wu L."/>
            <person name="Ma J."/>
        </authorList>
    </citation>
    <scope>NUCLEOTIDE SEQUENCE [LARGE SCALE GENOMIC DNA]</scope>
    <source>
        <strain evidence="7 8">JCM 16002</strain>
    </source>
</reference>
<name>A0ABN2IMJ6_9ACTN</name>
<comment type="cofactor">
    <cofactor evidence="1">
        <name>FAD</name>
        <dbReference type="ChEBI" id="CHEBI:57692"/>
    </cofactor>
</comment>
<dbReference type="InterPro" id="IPR027477">
    <property type="entry name" value="Succ_DH/fumarate_Rdtase_cat_sf"/>
</dbReference>
<keyword evidence="3" id="KW-0274">FAD</keyword>
<dbReference type="InterPro" id="IPR050315">
    <property type="entry name" value="FAD-oxidoreductase_2"/>
</dbReference>
<keyword evidence="8" id="KW-1185">Reference proteome</keyword>
<evidence type="ECO:0000256" key="5">
    <source>
        <dbReference type="SAM" id="MobiDB-lite"/>
    </source>
</evidence>
<dbReference type="PANTHER" id="PTHR43400:SF10">
    <property type="entry name" value="3-OXOSTEROID 1-DEHYDROGENASE"/>
    <property type="match status" value="1"/>
</dbReference>
<proteinExistence type="predicted"/>
<dbReference type="InterPro" id="IPR003953">
    <property type="entry name" value="FAD-dep_OxRdtase_2_FAD-bd"/>
</dbReference>
<dbReference type="Proteomes" id="UP001500383">
    <property type="component" value="Unassembled WGS sequence"/>
</dbReference>
<feature type="domain" description="FAD-dependent oxidoreductase 2 FAD-binding" evidence="6">
    <location>
        <begin position="13"/>
        <end position="499"/>
    </location>
</feature>
<evidence type="ECO:0000313" key="7">
    <source>
        <dbReference type="EMBL" id="GAA1707879.1"/>
    </source>
</evidence>
<dbReference type="RefSeq" id="WP_182640073.1">
    <property type="nucleotide sequence ID" value="NZ_BAAAQG010000007.1"/>
</dbReference>
<gene>
    <name evidence="7" type="ORF">GCM10009831_16920</name>
</gene>
<dbReference type="EMBL" id="BAAAQG010000007">
    <property type="protein sequence ID" value="GAA1707879.1"/>
    <property type="molecule type" value="Genomic_DNA"/>
</dbReference>